<feature type="domain" description="Rhodanese" evidence="1">
    <location>
        <begin position="27"/>
        <end position="117"/>
    </location>
</feature>
<dbReference type="EMBL" id="FMUS01000035">
    <property type="protein sequence ID" value="SCZ06363.1"/>
    <property type="molecule type" value="Genomic_DNA"/>
</dbReference>
<keyword evidence="3" id="KW-1185">Reference proteome</keyword>
<dbReference type="PROSITE" id="PS50206">
    <property type="entry name" value="RHODANESE_3"/>
    <property type="match status" value="1"/>
</dbReference>
<dbReference type="InterPro" id="IPR050229">
    <property type="entry name" value="GlpE_sulfurtransferase"/>
</dbReference>
<dbReference type="STRING" id="1120976.SAMN03080606_03941"/>
<organism evidence="2 3">
    <name type="scientific">Alkaliphilus peptidifermentans DSM 18978</name>
    <dbReference type="NCBI Taxonomy" id="1120976"/>
    <lineage>
        <taxon>Bacteria</taxon>
        <taxon>Bacillati</taxon>
        <taxon>Bacillota</taxon>
        <taxon>Clostridia</taxon>
        <taxon>Peptostreptococcales</taxon>
        <taxon>Natronincolaceae</taxon>
        <taxon>Alkaliphilus</taxon>
    </lineage>
</organism>
<dbReference type="Pfam" id="PF00581">
    <property type="entry name" value="Rhodanese"/>
    <property type="match status" value="1"/>
</dbReference>
<protein>
    <submittedName>
        <fullName evidence="2">Rhodanese-related sulfurtransferase</fullName>
    </submittedName>
</protein>
<dbReference type="SUPFAM" id="SSF52821">
    <property type="entry name" value="Rhodanese/Cell cycle control phosphatase"/>
    <property type="match status" value="1"/>
</dbReference>
<sequence length="138" mass="15625">MPNYLNKQDQLKKKPNGLSTKDAFDYMENGAIVVDIRPEYETSYRVIDVKSLYLLPISSYKEEFHEIPKERPLIVVDSVGLQSPKVADFLLEQGYSDVAYLIGGIVAWDRNGLPLSKDLGNELHGACSCMLKPKKLYK</sequence>
<dbReference type="InterPro" id="IPR036873">
    <property type="entry name" value="Rhodanese-like_dom_sf"/>
</dbReference>
<dbReference type="InterPro" id="IPR001763">
    <property type="entry name" value="Rhodanese-like_dom"/>
</dbReference>
<dbReference type="AlphaFoldDB" id="A0A1G5L081"/>
<dbReference type="GO" id="GO:0016740">
    <property type="term" value="F:transferase activity"/>
    <property type="evidence" value="ECO:0007669"/>
    <property type="project" value="UniProtKB-KW"/>
</dbReference>
<proteinExistence type="predicted"/>
<dbReference type="PANTHER" id="PTHR43031">
    <property type="entry name" value="FAD-DEPENDENT OXIDOREDUCTASE"/>
    <property type="match status" value="1"/>
</dbReference>
<reference evidence="2 3" key="1">
    <citation type="submission" date="2016-10" db="EMBL/GenBank/DDBJ databases">
        <authorList>
            <person name="de Groot N.N."/>
        </authorList>
    </citation>
    <scope>NUCLEOTIDE SEQUENCE [LARGE SCALE GENOMIC DNA]</scope>
    <source>
        <strain evidence="2 3">DSM 18978</strain>
    </source>
</reference>
<name>A0A1G5L081_9FIRM</name>
<dbReference type="CDD" id="cd00158">
    <property type="entry name" value="RHOD"/>
    <property type="match status" value="1"/>
</dbReference>
<dbReference type="PANTHER" id="PTHR43031:SF1">
    <property type="entry name" value="PYRIDINE NUCLEOTIDE-DISULPHIDE OXIDOREDUCTASE"/>
    <property type="match status" value="1"/>
</dbReference>
<dbReference type="SMART" id="SM00450">
    <property type="entry name" value="RHOD"/>
    <property type="match status" value="1"/>
</dbReference>
<evidence type="ECO:0000259" key="1">
    <source>
        <dbReference type="PROSITE" id="PS50206"/>
    </source>
</evidence>
<accession>A0A1G5L081</accession>
<dbReference type="Proteomes" id="UP000198636">
    <property type="component" value="Unassembled WGS sequence"/>
</dbReference>
<keyword evidence="2" id="KW-0808">Transferase</keyword>
<dbReference type="Gene3D" id="3.40.250.10">
    <property type="entry name" value="Rhodanese-like domain"/>
    <property type="match status" value="1"/>
</dbReference>
<gene>
    <name evidence="2" type="ORF">SAMN03080606_03941</name>
</gene>
<dbReference type="RefSeq" id="WP_176759116.1">
    <property type="nucleotide sequence ID" value="NZ_FMUS01000035.1"/>
</dbReference>
<evidence type="ECO:0000313" key="3">
    <source>
        <dbReference type="Proteomes" id="UP000198636"/>
    </source>
</evidence>
<evidence type="ECO:0000313" key="2">
    <source>
        <dbReference type="EMBL" id="SCZ06363.1"/>
    </source>
</evidence>